<gene>
    <name evidence="4" type="ORF">FN960_01760</name>
</gene>
<feature type="compositionally biased region" description="Basic and acidic residues" evidence="1">
    <location>
        <begin position="45"/>
        <end position="60"/>
    </location>
</feature>
<evidence type="ECO:0000259" key="2">
    <source>
        <dbReference type="Pfam" id="PF13349"/>
    </source>
</evidence>
<feature type="region of interest" description="Disordered" evidence="1">
    <location>
        <begin position="30"/>
        <end position="60"/>
    </location>
</feature>
<dbReference type="PIRSF" id="PIRSF012569">
    <property type="entry name" value="UCP012569"/>
    <property type="match status" value="1"/>
</dbReference>
<evidence type="ECO:0000313" key="5">
    <source>
        <dbReference type="Proteomes" id="UP000318521"/>
    </source>
</evidence>
<dbReference type="AlphaFoldDB" id="A0A554A3N9"/>
<evidence type="ECO:0000259" key="3">
    <source>
        <dbReference type="Pfam" id="PF22746"/>
    </source>
</evidence>
<feature type="domain" description="DUF4097" evidence="2">
    <location>
        <begin position="149"/>
        <end position="353"/>
    </location>
</feature>
<keyword evidence="5" id="KW-1185">Reference proteome</keyword>
<evidence type="ECO:0000256" key="1">
    <source>
        <dbReference type="SAM" id="MobiDB-lite"/>
    </source>
</evidence>
<dbReference type="Proteomes" id="UP000318521">
    <property type="component" value="Unassembled WGS sequence"/>
</dbReference>
<organism evidence="4 5">
    <name type="scientific">Alkalicoccobacillus porphyridii</name>
    <dbReference type="NCBI Taxonomy" id="2597270"/>
    <lineage>
        <taxon>Bacteria</taxon>
        <taxon>Bacillati</taxon>
        <taxon>Bacillota</taxon>
        <taxon>Bacilli</taxon>
        <taxon>Bacillales</taxon>
        <taxon>Bacillaceae</taxon>
        <taxon>Alkalicoccobacillus</taxon>
    </lineage>
</organism>
<protein>
    <submittedName>
        <fullName evidence="4">DUF4097 domain-containing protein</fullName>
    </submittedName>
</protein>
<proteinExistence type="predicted"/>
<evidence type="ECO:0000313" key="4">
    <source>
        <dbReference type="EMBL" id="TSB48303.1"/>
    </source>
</evidence>
<dbReference type="RefSeq" id="WP_143846648.1">
    <property type="nucleotide sequence ID" value="NZ_VLXZ01000001.1"/>
</dbReference>
<feature type="domain" description="YvlB/LiaX N-terminal" evidence="3">
    <location>
        <begin position="2"/>
        <end position="32"/>
    </location>
</feature>
<dbReference type="OrthoDB" id="2240743at2"/>
<feature type="compositionally biased region" description="Low complexity" evidence="1">
    <location>
        <begin position="34"/>
        <end position="44"/>
    </location>
</feature>
<dbReference type="InterPro" id="IPR016599">
    <property type="entry name" value="UCP012569"/>
</dbReference>
<dbReference type="Pfam" id="PF13349">
    <property type="entry name" value="DUF4097"/>
    <property type="match status" value="1"/>
</dbReference>
<sequence length="363" mass="40459">MEEKKMILKMIEDGKVTAEEGIKLLQAIEKDESVSSSTSLSTEVNWDKANESNKQKAKSETENYATKFTDFVESAFKKIKDADFDFNFGSHVVVDHVFHHRNETPSVIDVSLENGSIELVPWEEPDIRVECQAQVYRVKDTEEARRIFLQETAFAVEDGTLKFRSKIKSLKIKTVIHVPRSTFDRVKLYSFNGEISSSNLSVDTLEVNTLNGALSFTSVRAKKANVETVNGSIHLRDSNIHLVDAKTLNGTVYVSGKVQDADIEAINGTLTYELHSLDEAGFAELKTTTGTIHVKVNPEIRIEGKFKTNVGGFTNEMVDYEVLEEKKDFANRLLHFVGNSSSSPRVKVSAVTNTGSIKAKDLA</sequence>
<reference evidence="4 5" key="1">
    <citation type="submission" date="2019-07" db="EMBL/GenBank/DDBJ databases">
        <authorList>
            <person name="Park Y.J."/>
            <person name="Jeong S.E."/>
            <person name="Jung H.S."/>
        </authorList>
    </citation>
    <scope>NUCLEOTIDE SEQUENCE [LARGE SCALE GENOMIC DNA]</scope>
    <source>
        <strain evidence="5">P16(2019)</strain>
    </source>
</reference>
<dbReference type="InterPro" id="IPR053959">
    <property type="entry name" value="YvlB/LiaX_N"/>
</dbReference>
<name>A0A554A3N9_9BACI</name>
<accession>A0A554A3N9</accession>
<dbReference type="Pfam" id="PF22746">
    <property type="entry name" value="SHOCT-like_DUF2089-C"/>
    <property type="match status" value="1"/>
</dbReference>
<dbReference type="InterPro" id="IPR025164">
    <property type="entry name" value="Toastrack_DUF4097"/>
</dbReference>
<dbReference type="EMBL" id="VLXZ01000001">
    <property type="protein sequence ID" value="TSB48303.1"/>
    <property type="molecule type" value="Genomic_DNA"/>
</dbReference>
<comment type="caution">
    <text evidence="4">The sequence shown here is derived from an EMBL/GenBank/DDBJ whole genome shotgun (WGS) entry which is preliminary data.</text>
</comment>